<dbReference type="OMA" id="ATMPIFN"/>
<dbReference type="PROSITE" id="PS50244">
    <property type="entry name" value="S5A_REDUCTASE"/>
    <property type="match status" value="1"/>
</dbReference>
<feature type="domain" description="3-oxo-5-alpha-steroid 4-dehydrogenase C-terminal" evidence="10">
    <location>
        <begin position="197"/>
        <end position="273"/>
    </location>
</feature>
<gene>
    <name evidence="11" type="ORF">VDBG_05577</name>
</gene>
<evidence type="ECO:0000256" key="8">
    <source>
        <dbReference type="ARBA" id="ARBA00023136"/>
    </source>
</evidence>
<accession>C9SLA0</accession>
<keyword evidence="8 9" id="KW-0472">Membrane</keyword>
<dbReference type="OrthoDB" id="540503at2759"/>
<keyword evidence="3" id="KW-0444">Lipid biosynthesis</keyword>
<keyword evidence="12" id="KW-1185">Reference proteome</keyword>
<reference evidence="12" key="1">
    <citation type="journal article" date="2011" name="PLoS Pathog.">
        <title>Comparative genomics yields insights into niche adaptation of plant vascular wilt pathogens.</title>
        <authorList>
            <person name="Klosterman S.J."/>
            <person name="Subbarao K.V."/>
            <person name="Kang S."/>
            <person name="Veronese P."/>
            <person name="Gold S.E."/>
            <person name="Thomma B.P.H.J."/>
            <person name="Chen Z."/>
            <person name="Henrissat B."/>
            <person name="Lee Y.-H."/>
            <person name="Park J."/>
            <person name="Garcia-Pedrajas M.D."/>
            <person name="Barbara D.J."/>
            <person name="Anchieta A."/>
            <person name="de Jonge R."/>
            <person name="Santhanam P."/>
            <person name="Maruthachalam K."/>
            <person name="Atallah Z."/>
            <person name="Amyotte S.G."/>
            <person name="Paz Z."/>
            <person name="Inderbitzin P."/>
            <person name="Hayes R.J."/>
            <person name="Heiman D.I."/>
            <person name="Young S."/>
            <person name="Zeng Q."/>
            <person name="Engels R."/>
            <person name="Galagan J."/>
            <person name="Cuomo C.A."/>
            <person name="Dobinson K.F."/>
            <person name="Ma L.-J."/>
        </authorList>
    </citation>
    <scope>NUCLEOTIDE SEQUENCE [LARGE SCALE GENOMIC DNA]</scope>
    <source>
        <strain evidence="12">VaMs.102 / ATCC MYA-4576 / FGSC 10136</strain>
    </source>
</reference>
<dbReference type="EMBL" id="DS985219">
    <property type="protein sequence ID" value="EEY19468.1"/>
    <property type="molecule type" value="Genomic_DNA"/>
</dbReference>
<evidence type="ECO:0000313" key="12">
    <source>
        <dbReference type="Proteomes" id="UP000008698"/>
    </source>
</evidence>
<comment type="subcellular location">
    <subcellularLocation>
        <location evidence="1">Membrane</location>
        <topology evidence="1">Multi-pass membrane protein</topology>
    </subcellularLocation>
</comment>
<dbReference type="eggNOG" id="KOG1639">
    <property type="taxonomic scope" value="Eukaryota"/>
</dbReference>
<keyword evidence="4 9" id="KW-0812">Transmembrane</keyword>
<evidence type="ECO:0000256" key="3">
    <source>
        <dbReference type="ARBA" id="ARBA00022516"/>
    </source>
</evidence>
<comment type="similarity">
    <text evidence="2">Belongs to the steroid 5-alpha reductase family.</text>
</comment>
<evidence type="ECO:0000256" key="1">
    <source>
        <dbReference type="ARBA" id="ARBA00004141"/>
    </source>
</evidence>
<organism evidence="12">
    <name type="scientific">Verticillium alfalfae (strain VaMs.102 / ATCC MYA-4576 / FGSC 10136)</name>
    <name type="common">Verticillium wilt of alfalfa</name>
    <name type="synonym">Verticillium albo-atrum</name>
    <dbReference type="NCBI Taxonomy" id="526221"/>
    <lineage>
        <taxon>Eukaryota</taxon>
        <taxon>Fungi</taxon>
        <taxon>Dikarya</taxon>
        <taxon>Ascomycota</taxon>
        <taxon>Pezizomycotina</taxon>
        <taxon>Sordariomycetes</taxon>
        <taxon>Hypocreomycetidae</taxon>
        <taxon>Glomerellales</taxon>
        <taxon>Plectosphaerellaceae</taxon>
        <taxon>Verticillium</taxon>
    </lineage>
</organism>
<dbReference type="KEGG" id="val:VDBG_05577"/>
<evidence type="ECO:0000256" key="2">
    <source>
        <dbReference type="ARBA" id="ARBA00007742"/>
    </source>
</evidence>
<dbReference type="InterPro" id="IPR039357">
    <property type="entry name" value="SRD5A/TECR"/>
</dbReference>
<dbReference type="Pfam" id="PF02544">
    <property type="entry name" value="Steroid_dh"/>
    <property type="match status" value="1"/>
</dbReference>
<name>C9SLA0_VERA1</name>
<dbReference type="GO" id="GO:0016627">
    <property type="term" value="F:oxidoreductase activity, acting on the CH-CH group of donors"/>
    <property type="evidence" value="ECO:0007669"/>
    <property type="project" value="InterPro"/>
</dbReference>
<feature type="transmembrane region" description="Helical" evidence="9">
    <location>
        <begin position="172"/>
        <end position="189"/>
    </location>
</feature>
<keyword evidence="7" id="KW-0443">Lipid metabolism</keyword>
<dbReference type="GO" id="GO:0042761">
    <property type="term" value="P:very long-chain fatty acid biosynthetic process"/>
    <property type="evidence" value="ECO:0007669"/>
    <property type="project" value="TreeGrafter"/>
</dbReference>
<dbReference type="GeneID" id="9531454"/>
<proteinExistence type="inferred from homology"/>
<evidence type="ECO:0000313" key="11">
    <source>
        <dbReference type="EMBL" id="EEY19468.1"/>
    </source>
</evidence>
<dbReference type="HOGENOM" id="CLU_059260_0_0_1"/>
<dbReference type="AlphaFoldDB" id="C9SLA0"/>
<dbReference type="PANTHER" id="PTHR10556">
    <property type="entry name" value="3-OXO-5-ALPHA-STEROID 4-DEHYDROGENASE"/>
    <property type="match status" value="1"/>
</dbReference>
<feature type="transmembrane region" description="Helical" evidence="9">
    <location>
        <begin position="93"/>
        <end position="116"/>
    </location>
</feature>
<evidence type="ECO:0000256" key="9">
    <source>
        <dbReference type="SAM" id="Phobius"/>
    </source>
</evidence>
<dbReference type="InterPro" id="IPR001104">
    <property type="entry name" value="3-oxo-5_a-steroid_4-DH_C"/>
</dbReference>
<dbReference type="STRING" id="526221.C9SLA0"/>
<dbReference type="RefSeq" id="XP_003004464.1">
    <property type="nucleotide sequence ID" value="XM_003004418.1"/>
</dbReference>
<evidence type="ECO:0000259" key="10">
    <source>
        <dbReference type="Pfam" id="PF02544"/>
    </source>
</evidence>
<dbReference type="PANTHER" id="PTHR10556:SF28">
    <property type="entry name" value="VERY-LONG-CHAIN ENOYL-COA REDUCTASE"/>
    <property type="match status" value="1"/>
</dbReference>
<keyword evidence="5 9" id="KW-1133">Transmembrane helix</keyword>
<evidence type="ECO:0000256" key="5">
    <source>
        <dbReference type="ARBA" id="ARBA00022989"/>
    </source>
</evidence>
<dbReference type="Proteomes" id="UP000008698">
    <property type="component" value="Unassembled WGS sequence"/>
</dbReference>
<evidence type="ECO:0000256" key="4">
    <source>
        <dbReference type="ARBA" id="ARBA00022692"/>
    </source>
</evidence>
<protein>
    <submittedName>
        <fullName evidence="11">Synaptic glycoprotein SC2</fullName>
    </submittedName>
</protein>
<evidence type="ECO:0000256" key="6">
    <source>
        <dbReference type="ARBA" id="ARBA00023002"/>
    </source>
</evidence>
<keyword evidence="6" id="KW-0560">Oxidoreductase</keyword>
<dbReference type="GO" id="GO:0016020">
    <property type="term" value="C:membrane"/>
    <property type="evidence" value="ECO:0007669"/>
    <property type="project" value="UniProtKB-SubCell"/>
</dbReference>
<sequence length="273" mass="30560">MVTKIALKLVSRLLAPKQAIKKLPPTLELPADTLVEDVKVLIARQVGIKDHNQIGLFDPVTKKTLKDRKAQIGSEENVVSSGSLIVKNLGMQIAWQTVFVVEYFGPLLFHAAVIALRPYLYRDAASKPLTQTQWLGFAMFMGHFLKREWETLFVHKFSASTMPARNIFKNSFFYWVFSGALCATSPACARGAVRRGKIPRGYGFSLVTCPNYMFEITAWIGVIIACRSASAALFIAIGAAQMSAWAKGKERAYRKEFPETYKKKKFVLLPGIY</sequence>
<evidence type="ECO:0000256" key="7">
    <source>
        <dbReference type="ARBA" id="ARBA00023098"/>
    </source>
</evidence>